<name>A0ABQ9URT9_SAGOE</name>
<keyword evidence="3" id="KW-1185">Reference proteome</keyword>
<feature type="region of interest" description="Disordered" evidence="1">
    <location>
        <begin position="46"/>
        <end position="83"/>
    </location>
</feature>
<dbReference type="EMBL" id="JASSZA010000011">
    <property type="protein sequence ID" value="KAK2099218.1"/>
    <property type="molecule type" value="Genomic_DNA"/>
</dbReference>
<reference evidence="2 3" key="1">
    <citation type="submission" date="2023-05" db="EMBL/GenBank/DDBJ databases">
        <title>B98-5 Cell Line De Novo Hybrid Assembly: An Optical Mapping Approach.</title>
        <authorList>
            <person name="Kananen K."/>
            <person name="Auerbach J.A."/>
            <person name="Kautto E."/>
            <person name="Blachly J.S."/>
        </authorList>
    </citation>
    <scope>NUCLEOTIDE SEQUENCE [LARGE SCALE GENOMIC DNA]</scope>
    <source>
        <strain evidence="2">B95-8</strain>
        <tissue evidence="2">Cell line</tissue>
    </source>
</reference>
<accession>A0ABQ9URT9</accession>
<dbReference type="Proteomes" id="UP001266305">
    <property type="component" value="Unassembled WGS sequence"/>
</dbReference>
<organism evidence="2 3">
    <name type="scientific">Saguinus oedipus</name>
    <name type="common">Cotton-top tamarin</name>
    <name type="synonym">Oedipomidas oedipus</name>
    <dbReference type="NCBI Taxonomy" id="9490"/>
    <lineage>
        <taxon>Eukaryota</taxon>
        <taxon>Metazoa</taxon>
        <taxon>Chordata</taxon>
        <taxon>Craniata</taxon>
        <taxon>Vertebrata</taxon>
        <taxon>Euteleostomi</taxon>
        <taxon>Mammalia</taxon>
        <taxon>Eutheria</taxon>
        <taxon>Euarchontoglires</taxon>
        <taxon>Primates</taxon>
        <taxon>Haplorrhini</taxon>
        <taxon>Platyrrhini</taxon>
        <taxon>Cebidae</taxon>
        <taxon>Callitrichinae</taxon>
        <taxon>Saguinus</taxon>
    </lineage>
</organism>
<evidence type="ECO:0000313" key="3">
    <source>
        <dbReference type="Proteomes" id="UP001266305"/>
    </source>
</evidence>
<protein>
    <submittedName>
        <fullName evidence="2">Uncharacterized protein</fullName>
    </submittedName>
</protein>
<proteinExistence type="predicted"/>
<comment type="caution">
    <text evidence="2">The sequence shown here is derived from an EMBL/GenBank/DDBJ whole genome shotgun (WGS) entry which is preliminary data.</text>
</comment>
<gene>
    <name evidence="2" type="ORF">P7K49_024669</name>
</gene>
<evidence type="ECO:0000256" key="1">
    <source>
        <dbReference type="SAM" id="MobiDB-lite"/>
    </source>
</evidence>
<sequence>MLHTHGKLGEEEVLSQVSIQDLADGAALSQAEATESNLAIKCPNPATAQEAAACHPWPGQAADPAPRRKRRGDTGTQEERTKDSVILEWEAEHQPGQAPVCTPSAAKHDLWMDTHPEDHHLLTRDMPVNLALPSVISGWTHRQGTTVYSFRTYL</sequence>
<evidence type="ECO:0000313" key="2">
    <source>
        <dbReference type="EMBL" id="KAK2099218.1"/>
    </source>
</evidence>